<evidence type="ECO:0000313" key="1">
    <source>
        <dbReference type="EMBL" id="TGY76488.1"/>
    </source>
</evidence>
<accession>A0AC61RBF9</accession>
<protein>
    <submittedName>
        <fullName evidence="1">Glycosyl transferase</fullName>
    </submittedName>
</protein>
<dbReference type="EMBL" id="SRYB01000039">
    <property type="protein sequence ID" value="TGY76488.1"/>
    <property type="molecule type" value="Genomic_DNA"/>
</dbReference>
<proteinExistence type="predicted"/>
<keyword evidence="2" id="KW-1185">Reference proteome</keyword>
<organism evidence="1 2">
    <name type="scientific">Lepagella muris</name>
    <dbReference type="NCBI Taxonomy" id="3032870"/>
    <lineage>
        <taxon>Bacteria</taxon>
        <taxon>Pseudomonadati</taxon>
        <taxon>Bacteroidota</taxon>
        <taxon>Bacteroidia</taxon>
        <taxon>Bacteroidales</taxon>
        <taxon>Muribaculaceae</taxon>
        <taxon>Lepagella</taxon>
    </lineage>
</organism>
<name>A0AC61RBF9_9BACT</name>
<sequence length="360" mass="42751">MTKIIPFYLPQFHTIPENDEWWGKGFTEWTNVRKAKPYRKGQSQPRIPLNDNYYDLSKVETLRWQAELANKYGIYGFCFYHYWFNGKLLLEKPSQNLLANKDIPLKFCFSWANEPWARTWDGKNTEVLMPQEYGTETEWEKHFEYLLPFFLDERYIKENGKPMFLIYKSASIEKCEEMMNYWNALAKKNGLPGIHFVETLKKWLPETRKLPFDAKVEFEPTGAKNLSTLYLQRLRRYSIRLLNKLFKTSLPEHPSISFDEEVNKSLSNLSPEGTYPGVFMGWDNSPRTKEKGIFISRPSKSQFKEYLKKKIDIGKNVYKTDYLFINAWNEWAEGTYLEPDTEMGYAYLEAISETLNENMK</sequence>
<keyword evidence="1" id="KW-0808">Transferase</keyword>
<dbReference type="Proteomes" id="UP000306319">
    <property type="component" value="Unassembled WGS sequence"/>
</dbReference>
<gene>
    <name evidence="1" type="ORF">E5331_17870</name>
</gene>
<comment type="caution">
    <text evidence="1">The sequence shown here is derived from an EMBL/GenBank/DDBJ whole genome shotgun (WGS) entry which is preliminary data.</text>
</comment>
<evidence type="ECO:0000313" key="2">
    <source>
        <dbReference type="Proteomes" id="UP000306319"/>
    </source>
</evidence>
<reference evidence="1" key="1">
    <citation type="submission" date="2019-04" db="EMBL/GenBank/DDBJ databases">
        <title>Microbes associate with the intestines of laboratory mice.</title>
        <authorList>
            <person name="Navarre W."/>
            <person name="Wong E."/>
            <person name="Huang K."/>
            <person name="Tropini C."/>
            <person name="Ng K."/>
            <person name="Yu B."/>
        </authorList>
    </citation>
    <scope>NUCLEOTIDE SEQUENCE</scope>
    <source>
        <strain evidence="1">NM04_E33</strain>
    </source>
</reference>